<accession>A0A8X6Y7Z1</accession>
<name>A0A8X6Y7Z1_9ARAC</name>
<evidence type="ECO:0000313" key="1">
    <source>
        <dbReference type="EMBL" id="GFY67227.1"/>
    </source>
</evidence>
<keyword evidence="2" id="KW-1185">Reference proteome</keyword>
<sequence>MYKNCVLYLDKNDLPSPKWFYFEPSPNYSKYRICLLSNEPMQQLLLVASEWKTHQDVMTLPFLTQETIALPKMIPFQSAGFPHLPDERVISAGVIQKRHSMHHPCCLIQDVLASYYRSYLLAHEGQESEMVLQMWV</sequence>
<evidence type="ECO:0000313" key="2">
    <source>
        <dbReference type="Proteomes" id="UP000886998"/>
    </source>
</evidence>
<dbReference type="Proteomes" id="UP000886998">
    <property type="component" value="Unassembled WGS sequence"/>
</dbReference>
<organism evidence="1 2">
    <name type="scientific">Trichonephila inaurata madagascariensis</name>
    <dbReference type="NCBI Taxonomy" id="2747483"/>
    <lineage>
        <taxon>Eukaryota</taxon>
        <taxon>Metazoa</taxon>
        <taxon>Ecdysozoa</taxon>
        <taxon>Arthropoda</taxon>
        <taxon>Chelicerata</taxon>
        <taxon>Arachnida</taxon>
        <taxon>Araneae</taxon>
        <taxon>Araneomorphae</taxon>
        <taxon>Entelegynae</taxon>
        <taxon>Araneoidea</taxon>
        <taxon>Nephilidae</taxon>
        <taxon>Trichonephila</taxon>
        <taxon>Trichonephila inaurata</taxon>
    </lineage>
</organism>
<dbReference type="AlphaFoldDB" id="A0A8X6Y7Z1"/>
<gene>
    <name evidence="1" type="primary">AVEN_261785_1</name>
    <name evidence="1" type="ORF">TNIN_228261</name>
</gene>
<protein>
    <submittedName>
        <fullName evidence="1">Uncharacterized protein</fullName>
    </submittedName>
</protein>
<dbReference type="EMBL" id="BMAV01016469">
    <property type="protein sequence ID" value="GFY67227.1"/>
    <property type="molecule type" value="Genomic_DNA"/>
</dbReference>
<proteinExistence type="predicted"/>
<reference evidence="1" key="1">
    <citation type="submission" date="2020-08" db="EMBL/GenBank/DDBJ databases">
        <title>Multicomponent nature underlies the extraordinary mechanical properties of spider dragline silk.</title>
        <authorList>
            <person name="Kono N."/>
            <person name="Nakamura H."/>
            <person name="Mori M."/>
            <person name="Yoshida Y."/>
            <person name="Ohtoshi R."/>
            <person name="Malay A.D."/>
            <person name="Moran D.A.P."/>
            <person name="Tomita M."/>
            <person name="Numata K."/>
            <person name="Arakawa K."/>
        </authorList>
    </citation>
    <scope>NUCLEOTIDE SEQUENCE</scope>
</reference>
<dbReference type="OrthoDB" id="10357326at2759"/>
<comment type="caution">
    <text evidence="1">The sequence shown here is derived from an EMBL/GenBank/DDBJ whole genome shotgun (WGS) entry which is preliminary data.</text>
</comment>